<dbReference type="PANTHER" id="PTHR47978">
    <property type="match status" value="1"/>
</dbReference>
<dbReference type="EMBL" id="JAPFFF010000001">
    <property type="protein sequence ID" value="KAK8900647.1"/>
    <property type="molecule type" value="Genomic_DNA"/>
</dbReference>
<evidence type="ECO:0000256" key="1">
    <source>
        <dbReference type="ARBA" id="ARBA00022741"/>
    </source>
</evidence>
<proteinExistence type="predicted"/>
<dbReference type="SUPFAM" id="SSF54695">
    <property type="entry name" value="POZ domain"/>
    <property type="match status" value="1"/>
</dbReference>
<dbReference type="InterPro" id="IPR011333">
    <property type="entry name" value="SKP1/BTB/POZ_sf"/>
</dbReference>
<dbReference type="Pfam" id="PF00071">
    <property type="entry name" value="Ras"/>
    <property type="match status" value="1"/>
</dbReference>
<dbReference type="InterPro" id="IPR001806">
    <property type="entry name" value="Small_GTPase"/>
</dbReference>
<organism evidence="4 5">
    <name type="scientific">Tritrichomonas musculus</name>
    <dbReference type="NCBI Taxonomy" id="1915356"/>
    <lineage>
        <taxon>Eukaryota</taxon>
        <taxon>Metamonada</taxon>
        <taxon>Parabasalia</taxon>
        <taxon>Tritrichomonadida</taxon>
        <taxon>Tritrichomonadidae</taxon>
        <taxon>Tritrichomonas</taxon>
    </lineage>
</organism>
<comment type="caution">
    <text evidence="4">The sequence shown here is derived from an EMBL/GenBank/DDBJ whole genome shotgun (WGS) entry which is preliminary data.</text>
</comment>
<gene>
    <name evidence="4" type="ORF">M9Y10_002977</name>
</gene>
<feature type="coiled-coil region" evidence="2">
    <location>
        <begin position="229"/>
        <end position="256"/>
    </location>
</feature>
<dbReference type="PROSITE" id="PS50097">
    <property type="entry name" value="BTB"/>
    <property type="match status" value="1"/>
</dbReference>
<dbReference type="Gene3D" id="3.40.50.300">
    <property type="entry name" value="P-loop containing nucleotide triphosphate hydrolases"/>
    <property type="match status" value="1"/>
</dbReference>
<dbReference type="CDD" id="cd18186">
    <property type="entry name" value="BTB_POZ_ZBTB_KLHL-like"/>
    <property type="match status" value="1"/>
</dbReference>
<dbReference type="SUPFAM" id="SSF52540">
    <property type="entry name" value="P-loop containing nucleoside triphosphate hydrolases"/>
    <property type="match status" value="1"/>
</dbReference>
<sequence>MIDFSTLSPYFQNLRANLNDNITLTIADKSFCTNRLLLISHSLKLKESFGDLQTNSFTITDDIDPYAFGAFIEFVNQNKIDFNKYGQIDKLYHLADFYQADLFRDYLVMSFNFIDYQFNQISIYENQGKPTQFLIEKLSERIVEVITKWDNVHKVDLERLLLILKKADLSQFSPKEIFDFCLNAMKFREAQSVEILRLFNLSNLPYDDLLKLQYFAIENNIPYNYFVELNKIEKETQSLQNKNVNLSAQLKNISKNKTFTKPPIEFRSSLKPSKLVEIQAFVASNQDNVIFVSLIIGKEKVGKTALINKYYIMKSESKVKTDSNNKNQIQNMKIDFLDFPDNEALYETIYAAVFRVQIMIFVCSPDIKGSVKYCSSFYEKALDMKKVDSIPSIVYWNKSDLDDPPVESLEEAQEFAKKIGTDLISVSAKTGENVANIYDEIISKLIPLEHKNCSIC</sequence>
<accession>A0ABR2LCG7</accession>
<reference evidence="4 5" key="1">
    <citation type="submission" date="2024-04" db="EMBL/GenBank/DDBJ databases">
        <title>Tritrichomonas musculus Genome.</title>
        <authorList>
            <person name="Alves-Ferreira E."/>
            <person name="Grigg M."/>
            <person name="Lorenzi H."/>
            <person name="Galac M."/>
        </authorList>
    </citation>
    <scope>NUCLEOTIDE SEQUENCE [LARGE SCALE GENOMIC DNA]</scope>
    <source>
        <strain evidence="4 5">EAF2021</strain>
    </source>
</reference>
<evidence type="ECO:0000313" key="4">
    <source>
        <dbReference type="EMBL" id="KAK8900647.1"/>
    </source>
</evidence>
<keyword evidence="2" id="KW-0175">Coiled coil</keyword>
<dbReference type="SMART" id="SM00225">
    <property type="entry name" value="BTB"/>
    <property type="match status" value="1"/>
</dbReference>
<dbReference type="Gene3D" id="3.30.710.10">
    <property type="entry name" value="Potassium Channel Kv1.1, Chain A"/>
    <property type="match status" value="1"/>
</dbReference>
<name>A0ABR2LCG7_9EUKA</name>
<evidence type="ECO:0000259" key="3">
    <source>
        <dbReference type="PROSITE" id="PS50097"/>
    </source>
</evidence>
<protein>
    <recommendedName>
        <fullName evidence="3">BTB domain-containing protein</fullName>
    </recommendedName>
</protein>
<dbReference type="CDD" id="cd00882">
    <property type="entry name" value="Ras_like_GTPase"/>
    <property type="match status" value="1"/>
</dbReference>
<evidence type="ECO:0000256" key="2">
    <source>
        <dbReference type="SAM" id="Coils"/>
    </source>
</evidence>
<dbReference type="InterPro" id="IPR000210">
    <property type="entry name" value="BTB/POZ_dom"/>
</dbReference>
<dbReference type="Proteomes" id="UP001470230">
    <property type="component" value="Unassembled WGS sequence"/>
</dbReference>
<dbReference type="SMART" id="SM00175">
    <property type="entry name" value="RAB"/>
    <property type="match status" value="1"/>
</dbReference>
<feature type="domain" description="BTB" evidence="3">
    <location>
        <begin position="20"/>
        <end position="84"/>
    </location>
</feature>
<dbReference type="PRINTS" id="PR00449">
    <property type="entry name" value="RASTRNSFRMNG"/>
</dbReference>
<keyword evidence="1" id="KW-0547">Nucleotide-binding</keyword>
<keyword evidence="5" id="KW-1185">Reference proteome</keyword>
<dbReference type="InterPro" id="IPR027417">
    <property type="entry name" value="P-loop_NTPase"/>
</dbReference>
<dbReference type="SMART" id="SM00173">
    <property type="entry name" value="RAS"/>
    <property type="match status" value="1"/>
</dbReference>
<evidence type="ECO:0000313" key="5">
    <source>
        <dbReference type="Proteomes" id="UP001470230"/>
    </source>
</evidence>